<reference evidence="1" key="1">
    <citation type="submission" date="2023-07" db="EMBL/GenBank/DDBJ databases">
        <title>Genomic Encyclopedia of Type Strains, Phase IV (KMG-IV): sequencing the most valuable type-strain genomes for metagenomic binning, comparative biology and taxonomic classification.</title>
        <authorList>
            <person name="Goeker M."/>
        </authorList>
    </citation>
    <scope>NUCLEOTIDE SEQUENCE</scope>
    <source>
        <strain evidence="1">DSM 26174</strain>
    </source>
</reference>
<comment type="caution">
    <text evidence="1">The sequence shown here is derived from an EMBL/GenBank/DDBJ whole genome shotgun (WGS) entry which is preliminary data.</text>
</comment>
<dbReference type="RefSeq" id="WP_309937610.1">
    <property type="nucleotide sequence ID" value="NZ_AP025305.1"/>
</dbReference>
<keyword evidence="2" id="KW-1185">Reference proteome</keyword>
<accession>A0AAE3XN72</accession>
<proteinExistence type="predicted"/>
<sequence>MNLTGSWKYEEDFYYGKANGKISLTQFNDCLEGTLVFEEQSDGEPSFVAEEKFVGKVLDDKKVQLEGISIDIVKSETDIEYELDIWEGVISTPNLIVGSTFDGNEVEGVFTLSRIS</sequence>
<dbReference type="EMBL" id="JAVDQD010000001">
    <property type="protein sequence ID" value="MDR6238144.1"/>
    <property type="molecule type" value="Genomic_DNA"/>
</dbReference>
<name>A0AAE3XN72_9BACT</name>
<dbReference type="Proteomes" id="UP001185092">
    <property type="component" value="Unassembled WGS sequence"/>
</dbReference>
<gene>
    <name evidence="1" type="ORF">HNQ88_001120</name>
</gene>
<evidence type="ECO:0000313" key="2">
    <source>
        <dbReference type="Proteomes" id="UP001185092"/>
    </source>
</evidence>
<evidence type="ECO:0000313" key="1">
    <source>
        <dbReference type="EMBL" id="MDR6238144.1"/>
    </source>
</evidence>
<protein>
    <submittedName>
        <fullName evidence="1">Uncharacterized protein</fullName>
    </submittedName>
</protein>
<dbReference type="AlphaFoldDB" id="A0AAE3XN72"/>
<organism evidence="1 2">
    <name type="scientific">Aureibacter tunicatorum</name>
    <dbReference type="NCBI Taxonomy" id="866807"/>
    <lineage>
        <taxon>Bacteria</taxon>
        <taxon>Pseudomonadati</taxon>
        <taxon>Bacteroidota</taxon>
        <taxon>Cytophagia</taxon>
        <taxon>Cytophagales</taxon>
        <taxon>Persicobacteraceae</taxon>
        <taxon>Aureibacter</taxon>
    </lineage>
</organism>